<reference evidence="1 2" key="1">
    <citation type="submission" date="2015-01" db="EMBL/GenBank/DDBJ databases">
        <title>Lifestyle Evolution in Cyanobacterial Symbionts of Sponges.</title>
        <authorList>
            <person name="Burgsdorf I."/>
            <person name="Slaby B.M."/>
            <person name="Handley K.M."/>
            <person name="Haber M."/>
            <person name="Blom J."/>
            <person name="Marshall C.W."/>
            <person name="Gilbert J.A."/>
            <person name="Hentschel U."/>
            <person name="Steindler L."/>
        </authorList>
    </citation>
    <scope>NUCLEOTIDE SEQUENCE [LARGE SCALE GENOMIC DNA]</scope>
    <source>
        <strain evidence="1">142</strain>
    </source>
</reference>
<dbReference type="EMBL" id="JXUO01000314">
    <property type="protein sequence ID" value="KKZ10543.1"/>
    <property type="molecule type" value="Genomic_DNA"/>
</dbReference>
<protein>
    <submittedName>
        <fullName evidence="1">Uncharacterized protein</fullName>
    </submittedName>
</protein>
<evidence type="ECO:0000313" key="1">
    <source>
        <dbReference type="EMBL" id="KKZ10543.1"/>
    </source>
</evidence>
<accession>A0A6N3X2H1</accession>
<organism evidence="1 2">
    <name type="scientific">Candidatus Synechococcus spongiarum 142</name>
    <dbReference type="NCBI Taxonomy" id="1608213"/>
    <lineage>
        <taxon>Bacteria</taxon>
        <taxon>Bacillati</taxon>
        <taxon>Cyanobacteriota</taxon>
        <taxon>Cyanophyceae</taxon>
        <taxon>Synechococcales</taxon>
        <taxon>Synechococcaceae</taxon>
        <taxon>Synechococcus</taxon>
    </lineage>
</organism>
<sequence length="98" mass="10727">MEARSPSTEDGFAQGHGLLGRQARLAIPRGAALVPLLVGSFLLGDSHWIAGTQNREPSILAMAWDHVKPLGVMIWLQLLQEGNIPWPITATLPLLRQR</sequence>
<gene>
    <name evidence="1" type="ORF">TH68_10550</name>
</gene>
<evidence type="ECO:0000313" key="2">
    <source>
        <dbReference type="Proteomes" id="UP000035054"/>
    </source>
</evidence>
<comment type="caution">
    <text evidence="1">The sequence shown here is derived from an EMBL/GenBank/DDBJ whole genome shotgun (WGS) entry which is preliminary data.</text>
</comment>
<dbReference type="AlphaFoldDB" id="A0A6N3X2H1"/>
<dbReference type="Proteomes" id="UP000035054">
    <property type="component" value="Unassembled WGS sequence"/>
</dbReference>
<name>A0A6N3X2H1_9SYNE</name>
<proteinExistence type="predicted"/>